<dbReference type="InterPro" id="IPR018773">
    <property type="entry name" value="MeTrfase_reg_dom_prd"/>
</dbReference>
<keyword evidence="2" id="KW-0489">Methyltransferase</keyword>
<evidence type="ECO:0000259" key="1">
    <source>
        <dbReference type="Pfam" id="PF10119"/>
    </source>
</evidence>
<evidence type="ECO:0000313" key="3">
    <source>
        <dbReference type="Proteomes" id="UP000831422"/>
    </source>
</evidence>
<protein>
    <submittedName>
        <fullName evidence="2">Methyltransferase regulatory domain-containing protein</fullName>
    </submittedName>
</protein>
<keyword evidence="2" id="KW-0808">Transferase</keyword>
<evidence type="ECO:0000313" key="2">
    <source>
        <dbReference type="EMBL" id="UPO22758.1"/>
    </source>
</evidence>
<dbReference type="RefSeq" id="WP_248104207.1">
    <property type="nucleotide sequence ID" value="NZ_CP096120.1"/>
</dbReference>
<dbReference type="GO" id="GO:0008168">
    <property type="term" value="F:methyltransferase activity"/>
    <property type="evidence" value="ECO:0007669"/>
    <property type="project" value="UniProtKB-KW"/>
</dbReference>
<dbReference type="Proteomes" id="UP000831422">
    <property type="component" value="Chromosome"/>
</dbReference>
<dbReference type="GO" id="GO:0032259">
    <property type="term" value="P:methylation"/>
    <property type="evidence" value="ECO:0007669"/>
    <property type="project" value="UniProtKB-KW"/>
</dbReference>
<dbReference type="Pfam" id="PF10119">
    <property type="entry name" value="MethyTransf_Reg"/>
    <property type="match status" value="1"/>
</dbReference>
<keyword evidence="3" id="KW-1185">Reference proteome</keyword>
<feature type="domain" description="Methyltransferase regulatory" evidence="1">
    <location>
        <begin position="8"/>
        <end position="39"/>
    </location>
</feature>
<gene>
    <name evidence="2" type="ORF">MZO21_09765</name>
</gene>
<dbReference type="EMBL" id="CP096120">
    <property type="protein sequence ID" value="UPO22758.1"/>
    <property type="molecule type" value="Genomic_DNA"/>
</dbReference>
<reference evidence="2 3" key="1">
    <citation type="submission" date="2022-04" db="EMBL/GenBank/DDBJ databases">
        <title>Occurrence of NDM-1-producing Shewanella putrefaciens and Acinetobacter portensis in a dairy farm from China.</title>
        <authorList>
            <person name="Li R."/>
            <person name="Zhang L."/>
        </authorList>
    </citation>
    <scope>NUCLEOTIDE SEQUENCE [LARGE SCALE GENOMIC DNA]</scope>
    <source>
        <strain evidence="2 3">JNE5</strain>
    </source>
</reference>
<sequence length="249" mass="29016">MKFVVYRENFINSIEHPIFKEQCRDYFANTQFRRDLFVRGKNTLTPLQIREKLRKISFVLLTAPEHIPTTIQGSLGQFNLIQEIYKPIGEYFQKNNYAPVTLAEIENNIPELNYNQISNALTILCHLNITQPCFNEPTDLILKQLQDFNLYTLEQASFHPNYQVLANPYSGIGITTDHFSQLSYPAHFIDKLKSAKQFAEYVHKNLLNLNLLVLNEKGELVKDKAESLKIIQKKRKILSIPTKLKLHKH</sequence>
<name>A0ABY4JWG5_9GAMM</name>
<proteinExistence type="predicted"/>
<accession>A0ABY4JWG5</accession>
<organism evidence="2 3">
    <name type="scientific">Acinetobacter portensis</name>
    <dbReference type="NCBI Taxonomy" id="1839785"/>
    <lineage>
        <taxon>Bacteria</taxon>
        <taxon>Pseudomonadati</taxon>
        <taxon>Pseudomonadota</taxon>
        <taxon>Gammaproteobacteria</taxon>
        <taxon>Moraxellales</taxon>
        <taxon>Moraxellaceae</taxon>
        <taxon>Acinetobacter</taxon>
    </lineage>
</organism>